<evidence type="ECO:0000313" key="4">
    <source>
        <dbReference type="Proteomes" id="UP000076825"/>
    </source>
</evidence>
<dbReference type="GO" id="GO:0006508">
    <property type="term" value="P:proteolysis"/>
    <property type="evidence" value="ECO:0007669"/>
    <property type="project" value="UniProtKB-KW"/>
</dbReference>
<feature type="transmembrane region" description="Helical" evidence="1">
    <location>
        <begin position="69"/>
        <end position="89"/>
    </location>
</feature>
<dbReference type="OrthoDB" id="5322702at2"/>
<dbReference type="GO" id="GO:0004175">
    <property type="term" value="F:endopeptidase activity"/>
    <property type="evidence" value="ECO:0007669"/>
    <property type="project" value="UniProtKB-ARBA"/>
</dbReference>
<dbReference type="Proteomes" id="UP000076825">
    <property type="component" value="Chromosome 1"/>
</dbReference>
<dbReference type="InterPro" id="IPR003675">
    <property type="entry name" value="Rce1/LyrA-like_dom"/>
</dbReference>
<dbReference type="GeneID" id="56589217"/>
<dbReference type="eggNOG" id="COG1266">
    <property type="taxonomic scope" value="Bacteria"/>
</dbReference>
<sequence length="270" mass="28998">MLTPAWPWALLFPAYALLWWPQARAWAGALLAGGLAAAAWEGQLDPLAALPLALLGLSGWLLRHERRALGHLLFVALAVALSLHVAPGFHNPLVIDGPLKADAVAWRMYLNLDKPLLAWWVLLVTAPPLARGLRCTLRTALAGGLGASLICLGLAWLMGAIAWAPGWPSHSLIWWLNNALLVTLAEEALFRGYIQQQLTPRLGPWRACLIAALLFGLAHAAGGPLMVALAGLAGLAYGWAYQRAGLAAAVLAHLLLNTLHFWLFTYPLAA</sequence>
<dbReference type="PATRIC" id="fig|123899.6.peg.3550"/>
<dbReference type="KEGG" id="btrm:SAMEA390648703549"/>
<evidence type="ECO:0000256" key="1">
    <source>
        <dbReference type="SAM" id="Phobius"/>
    </source>
</evidence>
<keyword evidence="1" id="KW-0472">Membrane</keyword>
<dbReference type="RefSeq" id="WP_063492333.1">
    <property type="nucleotide sequence ID" value="NZ_CP016340.1"/>
</dbReference>
<dbReference type="AlphaFoldDB" id="A0A157STB6"/>
<evidence type="ECO:0000259" key="2">
    <source>
        <dbReference type="Pfam" id="PF02517"/>
    </source>
</evidence>
<dbReference type="GO" id="GO:0080120">
    <property type="term" value="P:CAAX-box protein maturation"/>
    <property type="evidence" value="ECO:0007669"/>
    <property type="project" value="UniProtKB-ARBA"/>
</dbReference>
<dbReference type="Pfam" id="PF02517">
    <property type="entry name" value="Rce1-like"/>
    <property type="match status" value="1"/>
</dbReference>
<keyword evidence="3" id="KW-0645">Protease</keyword>
<gene>
    <name evidence="3" type="ORF">SAMEA3906487_03549</name>
</gene>
<feature type="transmembrane region" description="Helical" evidence="1">
    <location>
        <begin position="116"/>
        <end position="133"/>
    </location>
</feature>
<proteinExistence type="predicted"/>
<name>A0A157STB6_9BORD</name>
<feature type="transmembrane region" description="Helical" evidence="1">
    <location>
        <begin position="145"/>
        <end position="166"/>
    </location>
</feature>
<feature type="domain" description="CAAX prenyl protease 2/Lysostaphin resistance protein A-like" evidence="2">
    <location>
        <begin position="169"/>
        <end position="258"/>
    </location>
</feature>
<feature type="transmembrane region" description="Helical" evidence="1">
    <location>
        <begin position="246"/>
        <end position="269"/>
    </location>
</feature>
<keyword evidence="1" id="KW-0812">Transmembrane</keyword>
<reference evidence="3 4" key="1">
    <citation type="submission" date="2016-04" db="EMBL/GenBank/DDBJ databases">
        <authorList>
            <consortium name="Pathogen Informatics"/>
        </authorList>
    </citation>
    <scope>NUCLEOTIDE SEQUENCE [LARGE SCALE GENOMIC DNA]</scope>
    <source>
        <strain evidence="3 4">H044680328</strain>
    </source>
</reference>
<protein>
    <submittedName>
        <fullName evidence="3">Membrane-associated protease</fullName>
    </submittedName>
</protein>
<feature type="transmembrane region" description="Helical" evidence="1">
    <location>
        <begin position="44"/>
        <end position="62"/>
    </location>
</feature>
<keyword evidence="3" id="KW-0378">Hydrolase</keyword>
<keyword evidence="4" id="KW-1185">Reference proteome</keyword>
<dbReference type="EMBL" id="LT546645">
    <property type="protein sequence ID" value="SAI73166.1"/>
    <property type="molecule type" value="Genomic_DNA"/>
</dbReference>
<accession>A0A157STB6</accession>
<evidence type="ECO:0000313" key="3">
    <source>
        <dbReference type="EMBL" id="SAI73166.1"/>
    </source>
</evidence>
<organism evidence="3 4">
    <name type="scientific">Bordetella trematum</name>
    <dbReference type="NCBI Taxonomy" id="123899"/>
    <lineage>
        <taxon>Bacteria</taxon>
        <taxon>Pseudomonadati</taxon>
        <taxon>Pseudomonadota</taxon>
        <taxon>Betaproteobacteria</taxon>
        <taxon>Burkholderiales</taxon>
        <taxon>Alcaligenaceae</taxon>
        <taxon>Bordetella</taxon>
    </lineage>
</organism>
<keyword evidence="1" id="KW-1133">Transmembrane helix</keyword>
<feature type="transmembrane region" description="Helical" evidence="1">
    <location>
        <begin position="211"/>
        <end position="240"/>
    </location>
</feature>
<dbReference type="STRING" id="123899.SAMEA3906487_03549"/>
<feature type="transmembrane region" description="Helical" evidence="1">
    <location>
        <begin position="172"/>
        <end position="190"/>
    </location>
</feature>